<dbReference type="Gene3D" id="3.40.50.980">
    <property type="match status" value="2"/>
</dbReference>
<dbReference type="Pfam" id="PF00501">
    <property type="entry name" value="AMP-binding"/>
    <property type="match status" value="1"/>
</dbReference>
<dbReference type="AlphaFoldDB" id="A0A8S2KYL7"/>
<dbReference type="PANTHER" id="PTHR45527:SF1">
    <property type="entry name" value="FATTY ACID SYNTHASE"/>
    <property type="match status" value="1"/>
</dbReference>
<sequence length="111" mass="12894">MKYNCCKIQIEHQWILDKLNVSIRSLLLALAESQQLAIILDSQSLTYAEMLYYVQQVSLHFIDKYHVKSQQIICQCIERSIEMVIGILAISTTGYVYCPLSPNDPIERLYH</sequence>
<dbReference type="SUPFAM" id="SSF56801">
    <property type="entry name" value="Acetyl-CoA synthetase-like"/>
    <property type="match status" value="1"/>
</dbReference>
<dbReference type="PANTHER" id="PTHR45527">
    <property type="entry name" value="NONRIBOSOMAL PEPTIDE SYNTHETASE"/>
    <property type="match status" value="1"/>
</dbReference>
<dbReference type="EMBL" id="CAJNOK010010214">
    <property type="protein sequence ID" value="CAF1109308.1"/>
    <property type="molecule type" value="Genomic_DNA"/>
</dbReference>
<gene>
    <name evidence="2" type="ORF">OVA965_LOCUS19687</name>
    <name evidence="3" type="ORF">TMI583_LOCUS19812</name>
</gene>
<feature type="domain" description="AMP-dependent synthetase/ligase" evidence="1">
    <location>
        <begin position="35"/>
        <end position="109"/>
    </location>
</feature>
<dbReference type="GO" id="GO:0044550">
    <property type="term" value="P:secondary metabolite biosynthetic process"/>
    <property type="evidence" value="ECO:0007669"/>
    <property type="project" value="TreeGrafter"/>
</dbReference>
<proteinExistence type="predicted"/>
<name>A0A8S2KYL7_9BILA</name>
<evidence type="ECO:0000313" key="2">
    <source>
        <dbReference type="EMBL" id="CAF1109308.1"/>
    </source>
</evidence>
<dbReference type="InterPro" id="IPR000873">
    <property type="entry name" value="AMP-dep_synth/lig_dom"/>
</dbReference>
<reference evidence="3" key="1">
    <citation type="submission" date="2021-02" db="EMBL/GenBank/DDBJ databases">
        <authorList>
            <person name="Nowell W R."/>
        </authorList>
    </citation>
    <scope>NUCLEOTIDE SEQUENCE</scope>
</reference>
<evidence type="ECO:0000313" key="4">
    <source>
        <dbReference type="Proteomes" id="UP000682733"/>
    </source>
</evidence>
<evidence type="ECO:0000259" key="1">
    <source>
        <dbReference type="Pfam" id="PF00501"/>
    </source>
</evidence>
<accession>A0A8S2KYL7</accession>
<dbReference type="EMBL" id="CAJOBA010012552">
    <property type="protein sequence ID" value="CAF3875598.1"/>
    <property type="molecule type" value="Genomic_DNA"/>
</dbReference>
<dbReference type="Proteomes" id="UP000677228">
    <property type="component" value="Unassembled WGS sequence"/>
</dbReference>
<dbReference type="GO" id="GO:0043041">
    <property type="term" value="P:amino acid activation for nonribosomal peptide biosynthetic process"/>
    <property type="evidence" value="ECO:0007669"/>
    <property type="project" value="TreeGrafter"/>
</dbReference>
<evidence type="ECO:0000313" key="3">
    <source>
        <dbReference type="EMBL" id="CAF3875598.1"/>
    </source>
</evidence>
<organism evidence="3 4">
    <name type="scientific">Didymodactylos carnosus</name>
    <dbReference type="NCBI Taxonomy" id="1234261"/>
    <lineage>
        <taxon>Eukaryota</taxon>
        <taxon>Metazoa</taxon>
        <taxon>Spiralia</taxon>
        <taxon>Gnathifera</taxon>
        <taxon>Rotifera</taxon>
        <taxon>Eurotatoria</taxon>
        <taxon>Bdelloidea</taxon>
        <taxon>Philodinida</taxon>
        <taxon>Philodinidae</taxon>
        <taxon>Didymodactylos</taxon>
    </lineage>
</organism>
<dbReference type="GO" id="GO:0031177">
    <property type="term" value="F:phosphopantetheine binding"/>
    <property type="evidence" value="ECO:0007669"/>
    <property type="project" value="TreeGrafter"/>
</dbReference>
<dbReference type="Proteomes" id="UP000682733">
    <property type="component" value="Unassembled WGS sequence"/>
</dbReference>
<protein>
    <recommendedName>
        <fullName evidence="1">AMP-dependent synthetase/ligase domain-containing protein</fullName>
    </recommendedName>
</protein>
<comment type="caution">
    <text evidence="3">The sequence shown here is derived from an EMBL/GenBank/DDBJ whole genome shotgun (WGS) entry which is preliminary data.</text>
</comment>
<dbReference type="GO" id="GO:0005737">
    <property type="term" value="C:cytoplasm"/>
    <property type="evidence" value="ECO:0007669"/>
    <property type="project" value="TreeGrafter"/>
</dbReference>